<proteinExistence type="predicted"/>
<feature type="domain" description="Hydantoinase A/oxoprolinase" evidence="1">
    <location>
        <begin position="200"/>
        <end position="485"/>
    </location>
</feature>
<evidence type="ECO:0000259" key="2">
    <source>
        <dbReference type="Pfam" id="PF05378"/>
    </source>
</evidence>
<evidence type="ECO:0000313" key="4">
    <source>
        <dbReference type="EMBL" id="SNR47671.1"/>
    </source>
</evidence>
<dbReference type="Pfam" id="PF19278">
    <property type="entry name" value="Hydant_A_C"/>
    <property type="match status" value="1"/>
</dbReference>
<reference evidence="5" key="1">
    <citation type="submission" date="2017-06" db="EMBL/GenBank/DDBJ databases">
        <authorList>
            <person name="Varghese N."/>
            <person name="Submissions S."/>
        </authorList>
    </citation>
    <scope>NUCLEOTIDE SEQUENCE [LARGE SCALE GENOMIC DNA]</scope>
    <source>
        <strain evidence="5">DSM 44485</strain>
    </source>
</reference>
<dbReference type="Pfam" id="PF05378">
    <property type="entry name" value="Hydant_A_N"/>
    <property type="match status" value="1"/>
</dbReference>
<keyword evidence="5" id="KW-1185">Reference proteome</keyword>
<dbReference type="AlphaFoldDB" id="A0A238WMR5"/>
<dbReference type="Pfam" id="PF01968">
    <property type="entry name" value="Hydantoinase_A"/>
    <property type="match status" value="1"/>
</dbReference>
<gene>
    <name evidence="4" type="ORF">SAMN06265355_10359</name>
</gene>
<organism evidence="4 5">
    <name type="scientific">Actinomadura mexicana</name>
    <dbReference type="NCBI Taxonomy" id="134959"/>
    <lineage>
        <taxon>Bacteria</taxon>
        <taxon>Bacillati</taxon>
        <taxon>Actinomycetota</taxon>
        <taxon>Actinomycetes</taxon>
        <taxon>Streptosporangiales</taxon>
        <taxon>Thermomonosporaceae</taxon>
        <taxon>Actinomadura</taxon>
    </lineage>
</organism>
<dbReference type="RefSeq" id="WP_218825997.1">
    <property type="nucleotide sequence ID" value="NZ_FZNP01000003.1"/>
</dbReference>
<dbReference type="PANTHER" id="PTHR11365:SF23">
    <property type="entry name" value="HYPOTHETICAL 5-OXOPROLINASE (EUROFUNG)-RELATED"/>
    <property type="match status" value="1"/>
</dbReference>
<name>A0A238WMR5_9ACTN</name>
<evidence type="ECO:0000313" key="5">
    <source>
        <dbReference type="Proteomes" id="UP000198420"/>
    </source>
</evidence>
<dbReference type="GO" id="GO:0005829">
    <property type="term" value="C:cytosol"/>
    <property type="evidence" value="ECO:0007669"/>
    <property type="project" value="TreeGrafter"/>
</dbReference>
<dbReference type="Proteomes" id="UP000198420">
    <property type="component" value="Unassembled WGS sequence"/>
</dbReference>
<evidence type="ECO:0000259" key="3">
    <source>
        <dbReference type="Pfam" id="PF19278"/>
    </source>
</evidence>
<feature type="domain" description="Acetophenone carboxylase-like C-terminal" evidence="3">
    <location>
        <begin position="507"/>
        <end position="674"/>
    </location>
</feature>
<accession>A0A238WMR5</accession>
<dbReference type="SUPFAM" id="SSF53067">
    <property type="entry name" value="Actin-like ATPase domain"/>
    <property type="match status" value="1"/>
</dbReference>
<dbReference type="PANTHER" id="PTHR11365">
    <property type="entry name" value="5-OXOPROLINASE RELATED"/>
    <property type="match status" value="1"/>
</dbReference>
<dbReference type="InterPro" id="IPR043129">
    <property type="entry name" value="ATPase_NBD"/>
</dbReference>
<dbReference type="InterPro" id="IPR008040">
    <property type="entry name" value="Hydant_A_N"/>
</dbReference>
<feature type="domain" description="Hydantoinase/oxoprolinase N-terminal" evidence="2">
    <location>
        <begin position="11"/>
        <end position="178"/>
    </location>
</feature>
<protein>
    <submittedName>
        <fullName evidence="4">N-methylhydantoinase A</fullName>
    </submittedName>
</protein>
<dbReference type="GO" id="GO:0006749">
    <property type="term" value="P:glutathione metabolic process"/>
    <property type="evidence" value="ECO:0007669"/>
    <property type="project" value="TreeGrafter"/>
</dbReference>
<sequence length="688" mass="72347">MNDIQVPRIAGVDVGGTFTDIAVHDPVRGVVEVHKLPTTPDDPTDAIIDGLNALGGSPLVVHGTTLVTNALIERRGAPTGLITTAGWRDVLEIANELRYDTFDLFLRRAEALVPRHLRLTVAGRIGADGSEVEPLDEDAVRDAGRRLLDQGVQAVAVGFINSYRNGAHERRAVEILRAAFPELTVCASADVAPEIREYERFSTAAANAFVQPLTTRYLRRLADRLGIPPMIMLSDGGITTARAASERPIALVESGPAAGAMAAAHMATTCGFEDVVAFDMGGTTAKVSLVHDGAPARTHLMEVARAHRFKRGSGFPVRVPTVDLIEIGAGGGSVAWVDDLGLLKVGPRSSGAVPGPACYGKGGTEPTVTDADLELGYLAPDSFLGGAMTLDTAAAGQALDLLAARLSTDRRTTAAGIADVVNNAMATAARLYISEQGRDPRRYRMVAFGGAGPVHAYDVARLLHIGEVVFPRGAGVASAIGMLVAPRAVECTTSLVVPLDEPDWDAVDAVLKDLEGQARAQLDEADVNPADVRLEAAADMRYVGQGYELTVPLPLDVVRGHDTAGLVEAFETEYRTRFDRVLKGMPAQVISWRLRALSSPVVKTVELAAGTAGHSAAPLGTRPAYFAELGDYTDTPVYRRAGLAPGGTVSGPALIEETESTVVVGPSGSVRVDDMGNLVMTITSGDGE</sequence>
<evidence type="ECO:0000259" key="1">
    <source>
        <dbReference type="Pfam" id="PF01968"/>
    </source>
</evidence>
<dbReference type="InterPro" id="IPR002821">
    <property type="entry name" value="Hydantoinase_A"/>
</dbReference>
<dbReference type="GO" id="GO:0017168">
    <property type="term" value="F:5-oxoprolinase (ATP-hydrolyzing) activity"/>
    <property type="evidence" value="ECO:0007669"/>
    <property type="project" value="TreeGrafter"/>
</dbReference>
<dbReference type="EMBL" id="FZNP01000003">
    <property type="protein sequence ID" value="SNR47671.1"/>
    <property type="molecule type" value="Genomic_DNA"/>
</dbReference>
<dbReference type="InterPro" id="IPR045079">
    <property type="entry name" value="Oxoprolinase-like"/>
</dbReference>
<dbReference type="InterPro" id="IPR049517">
    <property type="entry name" value="ACX-like_C"/>
</dbReference>